<evidence type="ECO:0008006" key="3">
    <source>
        <dbReference type="Google" id="ProtNLM"/>
    </source>
</evidence>
<name>A0A2R6B7S8_9ARCH</name>
<dbReference type="AlphaFoldDB" id="A0A2R6B7S8"/>
<sequence length="498" mass="55571">MLPPVVWLTRSQALEDARDLVEVLVDAHPDPYSGFGGALAFYRGFHTLVKNLPEGGIDSEELCDKLQAFVSQLRDGHTKLFCGGGGRLGLPLTFEVVENGLVVSGYYDPGYAWCVGSRVLEVEGLPVPRLLEGVSWSAENEYVKLTELSWRIHSLSKGDTKLGLLTPRGSRVEVRLEHAEYGDLKRPKSRFSLPEPNNRVDLSNIGSAVGVVSDFAFGEVEGIPYFRVDGPLLYREAFEFYAKRMPSVLSAWGVSQPERLLERLEAFEDVFQKVLEEVRSQRRIIFDLRGASGGNSILVPMIVYGLFGYREAVTPREYVVTKRSKLLEAISGSKEGLGYDFSDEDFYFRVKREGLTEELEEACLRRYNDVLYAVSSGLDKDWRGVDALRVCVAASARTFSAGFDVALSLWKRGAKLLGTAPSQVANCFIDTLPFKLKNSSIEGQVSTKLYVGLPERLPEMNVLLRPHVELSYDYYRDSGFDPNATIALCVDELSRTPK</sequence>
<dbReference type="Proteomes" id="UP000241284">
    <property type="component" value="Unassembled WGS sequence"/>
</dbReference>
<dbReference type="SUPFAM" id="SSF52096">
    <property type="entry name" value="ClpP/crotonase"/>
    <property type="match status" value="1"/>
</dbReference>
<protein>
    <recommendedName>
        <fullName evidence="3">Tail specific protease domain-containing protein</fullName>
    </recommendedName>
</protein>
<organism evidence="1 2">
    <name type="scientific">Candidatus Marsarchaeota G2 archaeon ECH_B_2</name>
    <dbReference type="NCBI Taxonomy" id="1978160"/>
    <lineage>
        <taxon>Archaea</taxon>
        <taxon>Candidatus Marsarchaeota</taxon>
        <taxon>Candidatus Marsarchaeota group 2</taxon>
    </lineage>
</organism>
<accession>A0A2R6B7S8</accession>
<dbReference type="InterPro" id="IPR029045">
    <property type="entry name" value="ClpP/crotonase-like_dom_sf"/>
</dbReference>
<dbReference type="Gene3D" id="3.90.226.10">
    <property type="entry name" value="2-enoyl-CoA Hydratase, Chain A, domain 1"/>
    <property type="match status" value="1"/>
</dbReference>
<evidence type="ECO:0000313" key="2">
    <source>
        <dbReference type="Proteomes" id="UP000241284"/>
    </source>
</evidence>
<gene>
    <name evidence="1" type="ORF">B9Q06_08115</name>
</gene>
<evidence type="ECO:0000313" key="1">
    <source>
        <dbReference type="EMBL" id="PSN94705.1"/>
    </source>
</evidence>
<reference evidence="1 2" key="1">
    <citation type="submission" date="2017-04" db="EMBL/GenBank/DDBJ databases">
        <title>Novel microbial lineages endemic to geothermal iron-oxide mats fill important gaps in the evolutionary history of Archaea.</title>
        <authorList>
            <person name="Jay Z.J."/>
            <person name="Beam J.P."/>
            <person name="Dlakic M."/>
            <person name="Rusch D.B."/>
            <person name="Kozubal M.A."/>
            <person name="Inskeep W.P."/>
        </authorList>
    </citation>
    <scope>NUCLEOTIDE SEQUENCE [LARGE SCALE GENOMIC DNA]</scope>
    <source>
        <strain evidence="1">ECH_B_2</strain>
    </source>
</reference>
<proteinExistence type="predicted"/>
<dbReference type="EMBL" id="NEXH01000019">
    <property type="protein sequence ID" value="PSN94705.1"/>
    <property type="molecule type" value="Genomic_DNA"/>
</dbReference>
<comment type="caution">
    <text evidence="1">The sequence shown here is derived from an EMBL/GenBank/DDBJ whole genome shotgun (WGS) entry which is preliminary data.</text>
</comment>